<name>A0A6J8BS35_MYTCO</name>
<evidence type="ECO:0000256" key="1">
    <source>
        <dbReference type="SAM" id="Phobius"/>
    </source>
</evidence>
<organism evidence="2 3">
    <name type="scientific">Mytilus coruscus</name>
    <name type="common">Sea mussel</name>
    <dbReference type="NCBI Taxonomy" id="42192"/>
    <lineage>
        <taxon>Eukaryota</taxon>
        <taxon>Metazoa</taxon>
        <taxon>Spiralia</taxon>
        <taxon>Lophotrochozoa</taxon>
        <taxon>Mollusca</taxon>
        <taxon>Bivalvia</taxon>
        <taxon>Autobranchia</taxon>
        <taxon>Pteriomorphia</taxon>
        <taxon>Mytilida</taxon>
        <taxon>Mytiloidea</taxon>
        <taxon>Mytilidae</taxon>
        <taxon>Mytilinae</taxon>
        <taxon>Mytilus</taxon>
    </lineage>
</organism>
<dbReference type="OrthoDB" id="428346at2759"/>
<reference evidence="2 3" key="1">
    <citation type="submission" date="2020-06" db="EMBL/GenBank/DDBJ databases">
        <authorList>
            <person name="Li R."/>
            <person name="Bekaert M."/>
        </authorList>
    </citation>
    <scope>NUCLEOTIDE SEQUENCE [LARGE SCALE GENOMIC DNA]</scope>
    <source>
        <strain evidence="3">wild</strain>
    </source>
</reference>
<dbReference type="AlphaFoldDB" id="A0A6J8BS35"/>
<accession>A0A6J8BS35</accession>
<dbReference type="EMBL" id="CACVKT020003689">
    <property type="protein sequence ID" value="CAC5385157.1"/>
    <property type="molecule type" value="Genomic_DNA"/>
</dbReference>
<keyword evidence="1" id="KW-0472">Membrane</keyword>
<gene>
    <name evidence="2" type="ORF">MCOR_20731</name>
</gene>
<dbReference type="Proteomes" id="UP000507470">
    <property type="component" value="Unassembled WGS sequence"/>
</dbReference>
<protein>
    <submittedName>
        <fullName evidence="2">Uncharacterized protein</fullName>
    </submittedName>
</protein>
<evidence type="ECO:0000313" key="3">
    <source>
        <dbReference type="Proteomes" id="UP000507470"/>
    </source>
</evidence>
<feature type="transmembrane region" description="Helical" evidence="1">
    <location>
        <begin position="7"/>
        <end position="24"/>
    </location>
</feature>
<keyword evidence="1" id="KW-1133">Transmembrane helix</keyword>
<proteinExistence type="predicted"/>
<keyword evidence="1" id="KW-0812">Transmembrane</keyword>
<sequence>MFTKRRLHIVCALIVGTILSWIIIPKNVTRTLHDKPAIATIHALDNKHLSHDKSVTLVPGVPVVSTNTATTYNLLDDLKSIRQDCGELCNTSRKGSPGPYFDHINATINCNAILRNEYVDRGHGLPSAPKTMPKELRSEFSMNNRIPLKSWYFNNQYLGKKAASPVWTEKTIEDWIILAKEGKLKGNYGAAETNALRDGLKHAPGIVNGRVMVIGSKFHGLRHAFLKQEHVK</sequence>
<keyword evidence="3" id="KW-1185">Reference proteome</keyword>
<evidence type="ECO:0000313" key="2">
    <source>
        <dbReference type="EMBL" id="CAC5385157.1"/>
    </source>
</evidence>